<dbReference type="GO" id="GO:0003676">
    <property type="term" value="F:nucleic acid binding"/>
    <property type="evidence" value="ECO:0007669"/>
    <property type="project" value="InterPro"/>
</dbReference>
<feature type="non-terminal residue" evidence="2">
    <location>
        <position position="1"/>
    </location>
</feature>
<dbReference type="Pfam" id="PF17921">
    <property type="entry name" value="Integrase_H2C2"/>
    <property type="match status" value="1"/>
</dbReference>
<keyword evidence="3" id="KW-1185">Reference proteome</keyword>
<feature type="domain" description="Integrase catalytic" evidence="1">
    <location>
        <begin position="47"/>
        <end position="206"/>
    </location>
</feature>
<dbReference type="Proteomes" id="UP001153555">
    <property type="component" value="Unassembled WGS sequence"/>
</dbReference>
<dbReference type="PROSITE" id="PS50994">
    <property type="entry name" value="INTEGRASE"/>
    <property type="match status" value="1"/>
</dbReference>
<dbReference type="PANTHER" id="PTHR37984">
    <property type="entry name" value="PROTEIN CBG26694"/>
    <property type="match status" value="1"/>
</dbReference>
<dbReference type="AlphaFoldDB" id="A0A9N7NQC0"/>
<dbReference type="InterPro" id="IPR012337">
    <property type="entry name" value="RNaseH-like_sf"/>
</dbReference>
<dbReference type="Pfam" id="PF00665">
    <property type="entry name" value="rve"/>
    <property type="match status" value="1"/>
</dbReference>
<name>A0A9N7NQC0_STRHE</name>
<protein>
    <recommendedName>
        <fullName evidence="1">Integrase catalytic domain-containing protein</fullName>
    </recommendedName>
</protein>
<dbReference type="PANTHER" id="PTHR37984:SF5">
    <property type="entry name" value="PROTEIN NYNRIN-LIKE"/>
    <property type="match status" value="1"/>
</dbReference>
<evidence type="ECO:0000259" key="1">
    <source>
        <dbReference type="PROSITE" id="PS50994"/>
    </source>
</evidence>
<evidence type="ECO:0000313" key="3">
    <source>
        <dbReference type="Proteomes" id="UP001153555"/>
    </source>
</evidence>
<dbReference type="InterPro" id="IPR050951">
    <property type="entry name" value="Retrovirus_Pol_polyprotein"/>
</dbReference>
<proteinExistence type="predicted"/>
<evidence type="ECO:0000313" key="2">
    <source>
        <dbReference type="EMBL" id="CAA0835121.1"/>
    </source>
</evidence>
<dbReference type="EMBL" id="CACSLK010028168">
    <property type="protein sequence ID" value="CAA0835121.1"/>
    <property type="molecule type" value="Genomic_DNA"/>
</dbReference>
<accession>A0A9N7NQC0</accession>
<reference evidence="2" key="1">
    <citation type="submission" date="2019-12" db="EMBL/GenBank/DDBJ databases">
        <authorList>
            <person name="Scholes J."/>
        </authorList>
    </citation>
    <scope>NUCLEOTIDE SEQUENCE</scope>
</reference>
<comment type="caution">
    <text evidence="2">The sequence shown here is derived from an EMBL/GenBank/DDBJ whole genome shotgun (WGS) entry which is preliminary data.</text>
</comment>
<dbReference type="InterPro" id="IPR001584">
    <property type="entry name" value="Integrase_cat-core"/>
</dbReference>
<dbReference type="InterPro" id="IPR036397">
    <property type="entry name" value="RNaseH_sf"/>
</dbReference>
<sequence>LAHKILRQGYYWPTLKKDTFNLVRRCVKCQTFAPNLKQPAHPLTSVFSPWPFAKWGIDLIEPLPTGKGGVKYAVVAVDYFIKWAEAEPLATITEQKMVDFLWKSIICRFGIPHSVVTDNRRQFEGKRFGTFCEELGIRHHFSTPYHPQSNGQAEAINKIIKQGLKVRLESSKGAWPEELPNILWSYRTTTRSATGETPFSLAYGAEAMVPVEIGSETYRVKNFEEEANSEGLRTGLDLIEEARTQAELKNVVYKRATERHFNARVNSHGVHQATVIGFLIVIRDHGRNLYLLGQSQPLEFDITNSLEVHQSLPSILHRMDYPVQFERRVQVHVGQEFVRLVILLQPNRTALLEAVFIRAAGLSRSLQLGPESLLFGQR</sequence>
<gene>
    <name evidence="2" type="ORF">SHERM_02847</name>
</gene>
<dbReference type="OrthoDB" id="1714224at2759"/>
<organism evidence="2 3">
    <name type="scientific">Striga hermonthica</name>
    <name type="common">Purple witchweed</name>
    <name type="synonym">Buchnera hermonthica</name>
    <dbReference type="NCBI Taxonomy" id="68872"/>
    <lineage>
        <taxon>Eukaryota</taxon>
        <taxon>Viridiplantae</taxon>
        <taxon>Streptophyta</taxon>
        <taxon>Embryophyta</taxon>
        <taxon>Tracheophyta</taxon>
        <taxon>Spermatophyta</taxon>
        <taxon>Magnoliopsida</taxon>
        <taxon>eudicotyledons</taxon>
        <taxon>Gunneridae</taxon>
        <taxon>Pentapetalae</taxon>
        <taxon>asterids</taxon>
        <taxon>lamiids</taxon>
        <taxon>Lamiales</taxon>
        <taxon>Orobanchaceae</taxon>
        <taxon>Buchnereae</taxon>
        <taxon>Striga</taxon>
    </lineage>
</organism>
<feature type="non-terminal residue" evidence="2">
    <location>
        <position position="378"/>
    </location>
</feature>
<dbReference type="Gene3D" id="1.10.340.70">
    <property type="match status" value="1"/>
</dbReference>
<dbReference type="GO" id="GO:0015074">
    <property type="term" value="P:DNA integration"/>
    <property type="evidence" value="ECO:0007669"/>
    <property type="project" value="InterPro"/>
</dbReference>
<dbReference type="SUPFAM" id="SSF53098">
    <property type="entry name" value="Ribonuclease H-like"/>
    <property type="match status" value="1"/>
</dbReference>
<dbReference type="InterPro" id="IPR041588">
    <property type="entry name" value="Integrase_H2C2"/>
</dbReference>
<dbReference type="Gene3D" id="3.30.420.10">
    <property type="entry name" value="Ribonuclease H-like superfamily/Ribonuclease H"/>
    <property type="match status" value="1"/>
</dbReference>